<comment type="caution">
    <text evidence="16">The sequence shown here is derived from an EMBL/GenBank/DDBJ whole genome shotgun (WGS) entry which is preliminary data.</text>
</comment>
<evidence type="ECO:0000313" key="16">
    <source>
        <dbReference type="EMBL" id="KAJ5439682.1"/>
    </source>
</evidence>
<feature type="compositionally biased region" description="Low complexity" evidence="14">
    <location>
        <begin position="536"/>
        <end position="545"/>
    </location>
</feature>
<evidence type="ECO:0000256" key="12">
    <source>
        <dbReference type="ARBA" id="ARBA00059033"/>
    </source>
</evidence>
<keyword evidence="4" id="KW-0677">Repeat</keyword>
<feature type="region of interest" description="Disordered" evidence="14">
    <location>
        <begin position="364"/>
        <end position="383"/>
    </location>
</feature>
<evidence type="ECO:0000256" key="14">
    <source>
        <dbReference type="SAM" id="MobiDB-lite"/>
    </source>
</evidence>
<dbReference type="GO" id="GO:0005634">
    <property type="term" value="C:nucleus"/>
    <property type="evidence" value="ECO:0007669"/>
    <property type="project" value="UniProtKB-SubCell"/>
</dbReference>
<dbReference type="GO" id="GO:0003677">
    <property type="term" value="F:DNA binding"/>
    <property type="evidence" value="ECO:0007669"/>
    <property type="project" value="UniProtKB-KW"/>
</dbReference>
<keyword evidence="6" id="KW-0862">Zinc</keyword>
<keyword evidence="7" id="KW-0238">DNA-binding</keyword>
<dbReference type="EMBL" id="JAPVEA010000008">
    <property type="protein sequence ID" value="KAJ5439682.1"/>
    <property type="molecule type" value="Genomic_DNA"/>
</dbReference>
<evidence type="ECO:0000256" key="11">
    <source>
        <dbReference type="ARBA" id="ARBA00039490"/>
    </source>
</evidence>
<dbReference type="GO" id="GO:0045944">
    <property type="term" value="P:positive regulation of transcription by RNA polymerase II"/>
    <property type="evidence" value="ECO:0007669"/>
    <property type="project" value="TreeGrafter"/>
</dbReference>
<feature type="region of interest" description="Disordered" evidence="14">
    <location>
        <begin position="1"/>
        <end position="34"/>
    </location>
</feature>
<dbReference type="FunFam" id="3.30.160.60:FF:000458">
    <property type="entry name" value="pH-response transcription factor pacC/RIM101"/>
    <property type="match status" value="1"/>
</dbReference>
<evidence type="ECO:0000256" key="6">
    <source>
        <dbReference type="ARBA" id="ARBA00022833"/>
    </source>
</evidence>
<evidence type="ECO:0000313" key="17">
    <source>
        <dbReference type="Proteomes" id="UP001213681"/>
    </source>
</evidence>
<evidence type="ECO:0000256" key="9">
    <source>
        <dbReference type="ARBA" id="ARBA00023242"/>
    </source>
</evidence>
<dbReference type="GO" id="GO:0008270">
    <property type="term" value="F:zinc ion binding"/>
    <property type="evidence" value="ECO:0007669"/>
    <property type="project" value="UniProtKB-KW"/>
</dbReference>
<evidence type="ECO:0000256" key="2">
    <source>
        <dbReference type="ARBA" id="ARBA00022491"/>
    </source>
</evidence>
<feature type="compositionally biased region" description="Low complexity" evidence="14">
    <location>
        <begin position="453"/>
        <end position="471"/>
    </location>
</feature>
<dbReference type="Proteomes" id="UP001213681">
    <property type="component" value="Unassembled WGS sequence"/>
</dbReference>
<evidence type="ECO:0000256" key="1">
    <source>
        <dbReference type="ARBA" id="ARBA00004123"/>
    </source>
</evidence>
<feature type="region of interest" description="Disordered" evidence="14">
    <location>
        <begin position="580"/>
        <end position="649"/>
    </location>
</feature>
<feature type="domain" description="C2H2-type" evidence="15">
    <location>
        <begin position="97"/>
        <end position="126"/>
    </location>
</feature>
<sequence length="649" mass="69129">MSENTLPPTSTPQAAPAPVPVASEQPAVAQATTTPSASVTATAAAATAAVNSTLNGAGEQLPCQWVGCTEKCTSAETLYEHVCERHVGRKSTNNLNLTCQWGNCNTTTVKRDHITSHIRVHVPLKPHKCDFCGKAFKRPQDLKKHVKTHADDSEIRSPEPGLKHHHHPDMMFPQNPKGYAAATHYFEGPMNGVSSAAYSHGAPQYYQAHPPPPAANPHSYGNVYYALSQGHDGTQSYDRKRGYDALNEFFGDLKRRQFDPNSYAAVGQRLLGLQALQLPILNGPVPEYQPMPAAVPAAGGGGYSPGGGHAPAYHLPPMSNVRSKNDLINIDQFLEQMQNTIYESDENVAAAGVAQPGAHYVQGGMSYRATHSPPSQLPPSHVTATTSAPMMAATAHSPSTGTPALTPPSSAQSYTSQRSPVSLAHTHRVSPPHESGAGMYPRLPSTTMSDNMTAGYPTTSSAAPPSTLSGAFDHDDRRRYTGGTLQRARPAEREGDENRMDISADGERTPTKEHPSITSSLIDPALSTASPDPDQEAAQRTAQAATEVAERVDNVAWVEKVRLLENLRRLVSDLLEQGHFDGDSAGHSGADESPLPSGDGAMDGIETASTRASPEHGKEPAKSEEGTAVLYPTLRAVDEDGDAKMPGDE</sequence>
<dbReference type="InterPro" id="IPR050806">
    <property type="entry name" value="pacC/RIM101"/>
</dbReference>
<feature type="compositionally biased region" description="Basic and acidic residues" evidence="14">
    <location>
        <begin position="613"/>
        <end position="625"/>
    </location>
</feature>
<feature type="compositionally biased region" description="Basic and acidic residues" evidence="14">
    <location>
        <begin position="489"/>
        <end position="515"/>
    </location>
</feature>
<dbReference type="GeneID" id="81604305"/>
<protein>
    <recommendedName>
        <fullName evidence="11">pH-response transcription factor pacC/RIM101</fullName>
    </recommendedName>
</protein>
<dbReference type="PROSITE" id="PS50157">
    <property type="entry name" value="ZINC_FINGER_C2H2_2"/>
    <property type="match status" value="2"/>
</dbReference>
<evidence type="ECO:0000256" key="13">
    <source>
        <dbReference type="PROSITE-ProRule" id="PRU00042"/>
    </source>
</evidence>
<evidence type="ECO:0000256" key="8">
    <source>
        <dbReference type="ARBA" id="ARBA00023159"/>
    </source>
</evidence>
<evidence type="ECO:0000256" key="7">
    <source>
        <dbReference type="ARBA" id="ARBA00023125"/>
    </source>
</evidence>
<dbReference type="InterPro" id="IPR013087">
    <property type="entry name" value="Znf_C2H2_type"/>
</dbReference>
<evidence type="ECO:0000256" key="10">
    <source>
        <dbReference type="ARBA" id="ARBA00038089"/>
    </source>
</evidence>
<organism evidence="16 17">
    <name type="scientific">Penicillium daleae</name>
    <dbReference type="NCBI Taxonomy" id="63821"/>
    <lineage>
        <taxon>Eukaryota</taxon>
        <taxon>Fungi</taxon>
        <taxon>Dikarya</taxon>
        <taxon>Ascomycota</taxon>
        <taxon>Pezizomycotina</taxon>
        <taxon>Eurotiomycetes</taxon>
        <taxon>Eurotiomycetidae</taxon>
        <taxon>Eurotiales</taxon>
        <taxon>Aspergillaceae</taxon>
        <taxon>Penicillium</taxon>
    </lineage>
</organism>
<keyword evidence="5 13" id="KW-0863">Zinc-finger</keyword>
<dbReference type="PROSITE" id="PS00028">
    <property type="entry name" value="ZINC_FINGER_C2H2_1"/>
    <property type="match status" value="2"/>
</dbReference>
<dbReference type="Gene3D" id="3.30.160.60">
    <property type="entry name" value="Classic Zinc Finger"/>
    <property type="match status" value="2"/>
</dbReference>
<dbReference type="FunFam" id="3.30.160.60:FF:001875">
    <property type="entry name" value="pH-response transcription factor pacC/RIM101"/>
    <property type="match status" value="1"/>
</dbReference>
<feature type="compositionally biased region" description="Low complexity" evidence="14">
    <location>
        <begin position="7"/>
        <end position="34"/>
    </location>
</feature>
<name>A0AAD6BZQ7_9EURO</name>
<evidence type="ECO:0000256" key="4">
    <source>
        <dbReference type="ARBA" id="ARBA00022737"/>
    </source>
</evidence>
<keyword evidence="3" id="KW-0479">Metal-binding</keyword>
<dbReference type="SMART" id="SM00355">
    <property type="entry name" value="ZnF_C2H2"/>
    <property type="match status" value="3"/>
</dbReference>
<gene>
    <name evidence="16" type="ORF">N7458_010680</name>
</gene>
<feature type="compositionally biased region" description="Basic and acidic residues" evidence="14">
    <location>
        <begin position="147"/>
        <end position="157"/>
    </location>
</feature>
<dbReference type="AlphaFoldDB" id="A0AAD6BZQ7"/>
<evidence type="ECO:0000259" key="15">
    <source>
        <dbReference type="PROSITE" id="PS50157"/>
    </source>
</evidence>
<reference evidence="16" key="1">
    <citation type="submission" date="2022-12" db="EMBL/GenBank/DDBJ databases">
        <authorList>
            <person name="Petersen C."/>
        </authorList>
    </citation>
    <scope>NUCLEOTIDE SEQUENCE</scope>
    <source>
        <strain evidence="16">IBT 16125</strain>
    </source>
</reference>
<comment type="function">
    <text evidence="12">Transcription factor that mediates regulation of both acid- and alkaline-expressed genes in response to ambient pH. At alkaline ambient pH, activates transcription of alkaline-expressed genes (including pacC itself) and represses transcription of acid-expressed genes.</text>
</comment>
<comment type="subcellular location">
    <subcellularLocation>
        <location evidence="1">Nucleus</location>
    </subcellularLocation>
</comment>
<accession>A0AAD6BZQ7</accession>
<evidence type="ECO:0000256" key="5">
    <source>
        <dbReference type="ARBA" id="ARBA00022771"/>
    </source>
</evidence>
<reference evidence="16" key="2">
    <citation type="journal article" date="2023" name="IMA Fungus">
        <title>Comparative genomic study of the Penicillium genus elucidates a diverse pangenome and 15 lateral gene transfer events.</title>
        <authorList>
            <person name="Petersen C."/>
            <person name="Sorensen T."/>
            <person name="Nielsen M.R."/>
            <person name="Sondergaard T.E."/>
            <person name="Sorensen J.L."/>
            <person name="Fitzpatrick D.A."/>
            <person name="Frisvad J.C."/>
            <person name="Nielsen K.L."/>
        </authorList>
    </citation>
    <scope>NUCLEOTIDE SEQUENCE</scope>
    <source>
        <strain evidence="16">IBT 16125</strain>
    </source>
</reference>
<keyword evidence="8" id="KW-0010">Activator</keyword>
<dbReference type="PANTHER" id="PTHR47257:SF1">
    <property type="entry name" value="PH-RESPONSE TRANSCRIPTION FACTOR PACC_RIM101"/>
    <property type="match status" value="1"/>
</dbReference>
<feature type="compositionally biased region" description="Basic and acidic residues" evidence="14">
    <location>
        <begin position="636"/>
        <end position="649"/>
    </location>
</feature>
<comment type="similarity">
    <text evidence="10">Belongs to the pacC/RIM101 family.</text>
</comment>
<dbReference type="Pfam" id="PF00096">
    <property type="entry name" value="zf-C2H2"/>
    <property type="match status" value="1"/>
</dbReference>
<dbReference type="SUPFAM" id="SSF57667">
    <property type="entry name" value="beta-beta-alpha zinc fingers"/>
    <property type="match status" value="1"/>
</dbReference>
<keyword evidence="9" id="KW-0539">Nucleus</keyword>
<feature type="region of interest" description="Disordered" evidence="14">
    <location>
        <begin position="147"/>
        <end position="167"/>
    </location>
</feature>
<proteinExistence type="inferred from homology"/>
<dbReference type="InterPro" id="IPR036236">
    <property type="entry name" value="Znf_C2H2_sf"/>
</dbReference>
<feature type="domain" description="C2H2-type" evidence="15">
    <location>
        <begin position="127"/>
        <end position="154"/>
    </location>
</feature>
<keyword evidence="17" id="KW-1185">Reference proteome</keyword>
<keyword evidence="2" id="KW-0678">Repressor</keyword>
<dbReference type="PANTHER" id="PTHR47257">
    <property type="entry name" value="PH-RESPONSE TRANSCRIPTION FACTOR PACC/RIM101"/>
    <property type="match status" value="1"/>
</dbReference>
<feature type="compositionally biased region" description="Polar residues" evidence="14">
    <location>
        <begin position="400"/>
        <end position="420"/>
    </location>
</feature>
<dbReference type="RefSeq" id="XP_056762911.1">
    <property type="nucleotide sequence ID" value="XM_056914062.1"/>
</dbReference>
<feature type="region of interest" description="Disordered" evidence="14">
    <location>
        <begin position="393"/>
        <end position="545"/>
    </location>
</feature>
<evidence type="ECO:0000256" key="3">
    <source>
        <dbReference type="ARBA" id="ARBA00022723"/>
    </source>
</evidence>